<evidence type="ECO:0000256" key="15">
    <source>
        <dbReference type="ARBA" id="ARBA00023180"/>
    </source>
</evidence>
<dbReference type="InterPro" id="IPR008271">
    <property type="entry name" value="Ser/Thr_kinase_AS"/>
</dbReference>
<dbReference type="Gene3D" id="3.30.200.20">
    <property type="entry name" value="Phosphorylase Kinase, domain 1"/>
    <property type="match status" value="1"/>
</dbReference>
<dbReference type="AlphaFoldDB" id="A0A6A1UQ79"/>
<keyword evidence="22" id="KW-1185">Reference proteome</keyword>
<evidence type="ECO:0000256" key="14">
    <source>
        <dbReference type="ARBA" id="ARBA00023170"/>
    </source>
</evidence>
<evidence type="ECO:0000256" key="10">
    <source>
        <dbReference type="ARBA" id="ARBA00022840"/>
    </source>
</evidence>
<evidence type="ECO:0000256" key="7">
    <source>
        <dbReference type="ARBA" id="ARBA00022737"/>
    </source>
</evidence>
<keyword evidence="4" id="KW-0808">Transferase</keyword>
<dbReference type="Pfam" id="PF01657">
    <property type="entry name" value="Stress-antifung"/>
    <property type="match status" value="1"/>
</dbReference>
<evidence type="ECO:0000313" key="22">
    <source>
        <dbReference type="Proteomes" id="UP000516437"/>
    </source>
</evidence>
<dbReference type="InterPro" id="IPR002902">
    <property type="entry name" value="GNK2"/>
</dbReference>
<gene>
    <name evidence="21" type="ORF">CJ030_MR0G004560</name>
</gene>
<evidence type="ECO:0000256" key="11">
    <source>
        <dbReference type="ARBA" id="ARBA00022989"/>
    </source>
</evidence>
<evidence type="ECO:0000256" key="16">
    <source>
        <dbReference type="ARBA" id="ARBA00047899"/>
    </source>
</evidence>
<evidence type="ECO:0000256" key="9">
    <source>
        <dbReference type="ARBA" id="ARBA00022777"/>
    </source>
</evidence>
<dbReference type="PROSITE" id="PS51473">
    <property type="entry name" value="GNK2"/>
    <property type="match status" value="1"/>
</dbReference>
<keyword evidence="6" id="KW-0732">Signal</keyword>
<evidence type="ECO:0000256" key="13">
    <source>
        <dbReference type="ARBA" id="ARBA00023157"/>
    </source>
</evidence>
<comment type="caution">
    <text evidence="21">The sequence shown here is derived from an EMBL/GenBank/DDBJ whole genome shotgun (WGS) entry which is preliminary data.</text>
</comment>
<keyword evidence="7" id="KW-0677">Repeat</keyword>
<dbReference type="PROSITE" id="PS00108">
    <property type="entry name" value="PROTEIN_KINASE_ST"/>
    <property type="match status" value="1"/>
</dbReference>
<evidence type="ECO:0000256" key="17">
    <source>
        <dbReference type="ARBA" id="ARBA00048679"/>
    </source>
</evidence>
<evidence type="ECO:0000256" key="6">
    <source>
        <dbReference type="ARBA" id="ARBA00022729"/>
    </source>
</evidence>
<evidence type="ECO:0000256" key="18">
    <source>
        <dbReference type="SAM" id="MobiDB-lite"/>
    </source>
</evidence>
<keyword evidence="13" id="KW-1015">Disulfide bond</keyword>
<dbReference type="Gene3D" id="1.10.510.10">
    <property type="entry name" value="Transferase(Phosphotransferase) domain 1"/>
    <property type="match status" value="1"/>
</dbReference>
<dbReference type="FunFam" id="3.30.200.20:FF:000195">
    <property type="entry name" value="G-type lectin S-receptor-like serine/threonine-protein kinase"/>
    <property type="match status" value="1"/>
</dbReference>
<evidence type="ECO:0000256" key="3">
    <source>
        <dbReference type="ARBA" id="ARBA00022527"/>
    </source>
</evidence>
<accession>A0A6A1UQ79</accession>
<keyword evidence="8" id="KW-0547">Nucleotide-binding</keyword>
<comment type="catalytic activity">
    <reaction evidence="17">
        <text>L-seryl-[protein] + ATP = O-phospho-L-seryl-[protein] + ADP + H(+)</text>
        <dbReference type="Rhea" id="RHEA:17989"/>
        <dbReference type="Rhea" id="RHEA-COMP:9863"/>
        <dbReference type="Rhea" id="RHEA-COMP:11604"/>
        <dbReference type="ChEBI" id="CHEBI:15378"/>
        <dbReference type="ChEBI" id="CHEBI:29999"/>
        <dbReference type="ChEBI" id="CHEBI:30616"/>
        <dbReference type="ChEBI" id="CHEBI:83421"/>
        <dbReference type="ChEBI" id="CHEBI:456216"/>
        <dbReference type="EC" id="2.7.11.1"/>
    </reaction>
</comment>
<comment type="catalytic activity">
    <reaction evidence="16">
        <text>L-threonyl-[protein] + ATP = O-phospho-L-threonyl-[protein] + ADP + H(+)</text>
        <dbReference type="Rhea" id="RHEA:46608"/>
        <dbReference type="Rhea" id="RHEA-COMP:11060"/>
        <dbReference type="Rhea" id="RHEA-COMP:11605"/>
        <dbReference type="ChEBI" id="CHEBI:15378"/>
        <dbReference type="ChEBI" id="CHEBI:30013"/>
        <dbReference type="ChEBI" id="CHEBI:30616"/>
        <dbReference type="ChEBI" id="CHEBI:61977"/>
        <dbReference type="ChEBI" id="CHEBI:456216"/>
        <dbReference type="EC" id="2.7.11.1"/>
    </reaction>
</comment>
<evidence type="ECO:0000256" key="8">
    <source>
        <dbReference type="ARBA" id="ARBA00022741"/>
    </source>
</evidence>
<comment type="subcellular location">
    <subcellularLocation>
        <location evidence="1">Membrane</location>
        <topology evidence="1">Single-pass membrane protein</topology>
    </subcellularLocation>
</comment>
<name>A0A6A1UQ79_9ROSI</name>
<keyword evidence="10" id="KW-0067">ATP-binding</keyword>
<dbReference type="EC" id="2.7.11.1" evidence="2"/>
<evidence type="ECO:0000256" key="2">
    <source>
        <dbReference type="ARBA" id="ARBA00012513"/>
    </source>
</evidence>
<evidence type="ECO:0000259" key="20">
    <source>
        <dbReference type="PROSITE" id="PS51473"/>
    </source>
</evidence>
<dbReference type="InterPro" id="IPR011009">
    <property type="entry name" value="Kinase-like_dom_sf"/>
</dbReference>
<dbReference type="CDD" id="cd23509">
    <property type="entry name" value="Gnk2-like"/>
    <property type="match status" value="1"/>
</dbReference>
<keyword evidence="15" id="KW-0325">Glycoprotein</keyword>
<protein>
    <recommendedName>
        <fullName evidence="2">non-specific serine/threonine protein kinase</fullName>
        <ecNumber evidence="2">2.7.11.1</ecNumber>
    </recommendedName>
</protein>
<dbReference type="Pfam" id="PF00069">
    <property type="entry name" value="Pkinase"/>
    <property type="match status" value="1"/>
</dbReference>
<keyword evidence="3" id="KW-0723">Serine/threonine-protein kinase</keyword>
<feature type="domain" description="Protein kinase" evidence="19">
    <location>
        <begin position="157"/>
        <end position="413"/>
    </location>
</feature>
<dbReference type="GO" id="GO:0004674">
    <property type="term" value="F:protein serine/threonine kinase activity"/>
    <property type="evidence" value="ECO:0007669"/>
    <property type="project" value="UniProtKB-KW"/>
</dbReference>
<keyword evidence="9 21" id="KW-0418">Kinase</keyword>
<feature type="region of interest" description="Disordered" evidence="18">
    <location>
        <begin position="87"/>
        <end position="108"/>
    </location>
</feature>
<dbReference type="OrthoDB" id="4062651at2759"/>
<dbReference type="EMBL" id="RXIC02000086">
    <property type="protein sequence ID" value="KAB1201240.1"/>
    <property type="molecule type" value="Genomic_DNA"/>
</dbReference>
<dbReference type="InterPro" id="IPR038408">
    <property type="entry name" value="GNK2_sf"/>
</dbReference>
<evidence type="ECO:0000259" key="19">
    <source>
        <dbReference type="PROSITE" id="PS50011"/>
    </source>
</evidence>
<dbReference type="GO" id="GO:0005524">
    <property type="term" value="F:ATP binding"/>
    <property type="evidence" value="ECO:0007669"/>
    <property type="project" value="UniProtKB-KW"/>
</dbReference>
<dbReference type="PANTHER" id="PTHR27002:SF804">
    <property type="entry name" value="OS02G0710500 PROTEIN"/>
    <property type="match status" value="1"/>
</dbReference>
<dbReference type="FunFam" id="1.10.510.10:FF:001697">
    <property type="entry name" value="Uncharacterized protein"/>
    <property type="match status" value="1"/>
</dbReference>
<evidence type="ECO:0000256" key="1">
    <source>
        <dbReference type="ARBA" id="ARBA00004167"/>
    </source>
</evidence>
<evidence type="ECO:0000256" key="12">
    <source>
        <dbReference type="ARBA" id="ARBA00023136"/>
    </source>
</evidence>
<dbReference type="Proteomes" id="UP000516437">
    <property type="component" value="Unassembled WGS sequence"/>
</dbReference>
<proteinExistence type="predicted"/>
<dbReference type="PANTHER" id="PTHR27002">
    <property type="entry name" value="RECEPTOR-LIKE SERINE/THREONINE-PROTEIN KINASE SD1-8"/>
    <property type="match status" value="1"/>
</dbReference>
<reference evidence="21 22" key="1">
    <citation type="journal article" date="2019" name="Plant Biotechnol. J.">
        <title>The red bayberry genome and genetic basis of sex determination.</title>
        <authorList>
            <person name="Jia H.M."/>
            <person name="Jia H.J."/>
            <person name="Cai Q.L."/>
            <person name="Wang Y."/>
            <person name="Zhao H.B."/>
            <person name="Yang W.F."/>
            <person name="Wang G.Y."/>
            <person name="Li Y.H."/>
            <person name="Zhan D.L."/>
            <person name="Shen Y.T."/>
            <person name="Niu Q.F."/>
            <person name="Chang L."/>
            <person name="Qiu J."/>
            <person name="Zhao L."/>
            <person name="Xie H.B."/>
            <person name="Fu W.Y."/>
            <person name="Jin J."/>
            <person name="Li X.W."/>
            <person name="Jiao Y."/>
            <person name="Zhou C.C."/>
            <person name="Tu T."/>
            <person name="Chai C.Y."/>
            <person name="Gao J.L."/>
            <person name="Fan L.J."/>
            <person name="van de Weg E."/>
            <person name="Wang J.Y."/>
            <person name="Gao Z.S."/>
        </authorList>
    </citation>
    <scope>NUCLEOTIDE SEQUENCE [LARGE SCALE GENOMIC DNA]</scope>
    <source>
        <tissue evidence="21">Leaves</tissue>
    </source>
</reference>
<feature type="compositionally biased region" description="Pro residues" evidence="18">
    <location>
        <begin position="88"/>
        <end position="104"/>
    </location>
</feature>
<keyword evidence="11" id="KW-1133">Transmembrane helix</keyword>
<evidence type="ECO:0000256" key="4">
    <source>
        <dbReference type="ARBA" id="ARBA00022679"/>
    </source>
</evidence>
<dbReference type="InterPro" id="IPR000719">
    <property type="entry name" value="Prot_kinase_dom"/>
</dbReference>
<dbReference type="PROSITE" id="PS50011">
    <property type="entry name" value="PROTEIN_KINASE_DOM"/>
    <property type="match status" value="1"/>
</dbReference>
<evidence type="ECO:0000256" key="5">
    <source>
        <dbReference type="ARBA" id="ARBA00022692"/>
    </source>
</evidence>
<dbReference type="Gene3D" id="3.30.430.20">
    <property type="entry name" value="Gnk2 domain, C-X8-C-X2-C motif"/>
    <property type="match status" value="1"/>
</dbReference>
<keyword evidence="12" id="KW-0472">Membrane</keyword>
<keyword evidence="14 21" id="KW-0675">Receptor</keyword>
<dbReference type="SMART" id="SM00220">
    <property type="entry name" value="S_TKc"/>
    <property type="match status" value="1"/>
</dbReference>
<evidence type="ECO:0000313" key="21">
    <source>
        <dbReference type="EMBL" id="KAB1201240.1"/>
    </source>
</evidence>
<organism evidence="21 22">
    <name type="scientific">Morella rubra</name>
    <name type="common">Chinese bayberry</name>
    <dbReference type="NCBI Taxonomy" id="262757"/>
    <lineage>
        <taxon>Eukaryota</taxon>
        <taxon>Viridiplantae</taxon>
        <taxon>Streptophyta</taxon>
        <taxon>Embryophyta</taxon>
        <taxon>Tracheophyta</taxon>
        <taxon>Spermatophyta</taxon>
        <taxon>Magnoliopsida</taxon>
        <taxon>eudicotyledons</taxon>
        <taxon>Gunneridae</taxon>
        <taxon>Pentapetalae</taxon>
        <taxon>rosids</taxon>
        <taxon>fabids</taxon>
        <taxon>Fagales</taxon>
        <taxon>Myricaceae</taxon>
        <taxon>Morella</taxon>
    </lineage>
</organism>
<dbReference type="GO" id="GO:0005886">
    <property type="term" value="C:plasma membrane"/>
    <property type="evidence" value="ECO:0007669"/>
    <property type="project" value="TreeGrafter"/>
</dbReference>
<keyword evidence="5" id="KW-0812">Transmembrane</keyword>
<feature type="domain" description="Gnk2-homologous" evidence="20">
    <location>
        <begin position="1"/>
        <end position="84"/>
    </location>
</feature>
<dbReference type="SUPFAM" id="SSF56112">
    <property type="entry name" value="Protein kinase-like (PK-like)"/>
    <property type="match status" value="1"/>
</dbReference>
<sequence>MSLIDGLIEKALASPIWFESGTRPTADGSETRYGLVQCSRDINRTSCSSCLSQLMGAADQCCQEKIGWRILGPSCNIRYENYSFFGQPPAPEPSQPVPAAPQPQPEGETSEVILLPSLEDRSAIHFMDRSMYARDPDSSGEVHYFNLNTMKIATNNFSDMNKLGQGGFGPVYKGKLVDGKEVAVKRLSTKSKQGLEEFKNEVMFIVKLQHRNLVRLLGCCLEGDPKKCRELDWAKRTNIVNGIARGILYLHEDSRLKIIHRDLKASNVLLDDDMNPKISDFGTARYFGATQIEANTNRVVGTYGYMAPEYALEGLFSIKSDVYSFGVLVLEIVSGKKNTGFYHPDRAESLIPHVWQLWNEGKAMELIDQTLAGSYPESEALRLIHIALLCVQEDPSDRPTMSLVIIMLGSQLINLPQPLAPPFSTGDFHANATSRDSKCVLVLILNTDMSEKLVYSRPQPTLVFTYQSPSLAESKSLTLSLSKTPIKCSTITGRQVTPAVHESIELVGFLSGSGCIEAVAEGAFRNEVHPIDS</sequence>